<dbReference type="WBParaSite" id="SCUD_0000415701-mRNA-1">
    <property type="protein sequence ID" value="SCUD_0000415701-mRNA-1"/>
    <property type="gene ID" value="SCUD_0000415701"/>
</dbReference>
<organism evidence="4">
    <name type="scientific">Schistosoma curassoni</name>
    <dbReference type="NCBI Taxonomy" id="6186"/>
    <lineage>
        <taxon>Eukaryota</taxon>
        <taxon>Metazoa</taxon>
        <taxon>Spiralia</taxon>
        <taxon>Lophotrochozoa</taxon>
        <taxon>Platyhelminthes</taxon>
        <taxon>Trematoda</taxon>
        <taxon>Digenea</taxon>
        <taxon>Strigeidida</taxon>
        <taxon>Schistosomatoidea</taxon>
        <taxon>Schistosomatidae</taxon>
        <taxon>Schistosoma</taxon>
    </lineage>
</organism>
<keyword evidence="3" id="KW-1185">Reference proteome</keyword>
<evidence type="ECO:0000313" key="3">
    <source>
        <dbReference type="Proteomes" id="UP000279833"/>
    </source>
</evidence>
<dbReference type="AlphaFoldDB" id="A0A183JN72"/>
<reference evidence="4" key="1">
    <citation type="submission" date="2016-06" db="UniProtKB">
        <authorList>
            <consortium name="WormBaseParasite"/>
        </authorList>
    </citation>
    <scope>IDENTIFICATION</scope>
</reference>
<evidence type="ECO:0000313" key="4">
    <source>
        <dbReference type="WBParaSite" id="SCUD_0000415701-mRNA-1"/>
    </source>
</evidence>
<protein>
    <submittedName>
        <fullName evidence="4">EEV126</fullName>
    </submittedName>
</protein>
<feature type="compositionally biased region" description="Basic and acidic residues" evidence="1">
    <location>
        <begin position="1"/>
        <end position="15"/>
    </location>
</feature>
<dbReference type="Proteomes" id="UP000279833">
    <property type="component" value="Unassembled WGS sequence"/>
</dbReference>
<name>A0A183JN72_9TREM</name>
<feature type="region of interest" description="Disordered" evidence="1">
    <location>
        <begin position="1"/>
        <end position="29"/>
    </location>
</feature>
<dbReference type="EMBL" id="UZAK01005229">
    <property type="protein sequence ID" value="VDO86985.1"/>
    <property type="molecule type" value="Genomic_DNA"/>
</dbReference>
<reference evidence="2 3" key="2">
    <citation type="submission" date="2018-11" db="EMBL/GenBank/DDBJ databases">
        <authorList>
            <consortium name="Pathogen Informatics"/>
        </authorList>
    </citation>
    <scope>NUCLEOTIDE SEQUENCE [LARGE SCALE GENOMIC DNA]</scope>
    <source>
        <strain evidence="2">Dakar</strain>
        <strain evidence="3">Dakar, Senegal</strain>
    </source>
</reference>
<proteinExistence type="predicted"/>
<sequence>FNKNENKIWSRDGKSCHPFNEYEEDKDDEYKSKIPENDHQQFNNLTLYEHMSTANTSKCEGCGNVCKDQRIINNTGTPLNLNETSVDNYENNELPDLCFSSTSIVIPEST</sequence>
<gene>
    <name evidence="2" type="ORF">SCUD_LOCUS4157</name>
</gene>
<accession>A0A183JN72</accession>
<evidence type="ECO:0000256" key="1">
    <source>
        <dbReference type="SAM" id="MobiDB-lite"/>
    </source>
</evidence>
<evidence type="ECO:0000313" key="2">
    <source>
        <dbReference type="EMBL" id="VDO86985.1"/>
    </source>
</evidence>